<dbReference type="PaxDb" id="9986-ENSOCUP00000024068"/>
<sequence>MLAKLVIFLVDLMLVLAISVTLYAVYLLATVGIFISVVFYILRGEMEKSYLFNKNRVWLLHSSKAGEKPFAGNIEKVSTRMLPVHCPAVREGASLCQWNTPASQRARKSLPWKRHSRRLAKMPHPPNQETHF</sequence>
<dbReference type="AlphaFoldDB" id="G1U3V2"/>
<dbReference type="GeneTree" id="ENSGT00520000060326"/>
<keyword evidence="2" id="KW-0812">Transmembrane</keyword>
<feature type="compositionally biased region" description="Basic residues" evidence="1">
    <location>
        <begin position="106"/>
        <end position="121"/>
    </location>
</feature>
<name>G1U3V2_RABIT</name>
<dbReference type="eggNOG" id="ENOG502T3S5">
    <property type="taxonomic scope" value="Eukaryota"/>
</dbReference>
<reference evidence="3" key="2">
    <citation type="submission" date="2025-08" db="UniProtKB">
        <authorList>
            <consortium name="Ensembl"/>
        </authorList>
    </citation>
    <scope>IDENTIFICATION</scope>
    <source>
        <strain evidence="3">Thorbecke</strain>
    </source>
</reference>
<evidence type="ECO:0000313" key="3">
    <source>
        <dbReference type="Ensembl" id="ENSOCUP00000024068.2"/>
    </source>
</evidence>
<protein>
    <submittedName>
        <fullName evidence="3">Uncharacterized protein</fullName>
    </submittedName>
</protein>
<keyword evidence="2" id="KW-1133">Transmembrane helix</keyword>
<dbReference type="EMBL" id="AAGW02052639">
    <property type="status" value="NOT_ANNOTATED_CDS"/>
    <property type="molecule type" value="Genomic_DNA"/>
</dbReference>
<evidence type="ECO:0000256" key="1">
    <source>
        <dbReference type="SAM" id="MobiDB-lite"/>
    </source>
</evidence>
<accession>G1U3V2</accession>
<dbReference type="Ensembl" id="ENSOCUT00000025512.2">
    <property type="protein sequence ID" value="ENSOCUP00000024068.2"/>
    <property type="gene ID" value="ENSOCUG00000027526.2"/>
</dbReference>
<reference evidence="3" key="3">
    <citation type="submission" date="2025-09" db="UniProtKB">
        <authorList>
            <consortium name="Ensembl"/>
        </authorList>
    </citation>
    <scope>IDENTIFICATION</scope>
    <source>
        <strain evidence="3">Thorbecke</strain>
    </source>
</reference>
<organism evidence="3 4">
    <name type="scientific">Oryctolagus cuniculus</name>
    <name type="common">Rabbit</name>
    <dbReference type="NCBI Taxonomy" id="9986"/>
    <lineage>
        <taxon>Eukaryota</taxon>
        <taxon>Metazoa</taxon>
        <taxon>Chordata</taxon>
        <taxon>Craniata</taxon>
        <taxon>Vertebrata</taxon>
        <taxon>Euteleostomi</taxon>
        <taxon>Mammalia</taxon>
        <taxon>Eutheria</taxon>
        <taxon>Euarchontoglires</taxon>
        <taxon>Glires</taxon>
        <taxon>Lagomorpha</taxon>
        <taxon>Leporidae</taxon>
        <taxon>Oryctolagus</taxon>
    </lineage>
</organism>
<feature type="transmembrane region" description="Helical" evidence="2">
    <location>
        <begin position="12"/>
        <end position="42"/>
    </location>
</feature>
<dbReference type="HOGENOM" id="CLU_2405083_0_0_1"/>
<dbReference type="InParanoid" id="G1U3V2"/>
<evidence type="ECO:0000256" key="2">
    <source>
        <dbReference type="SAM" id="Phobius"/>
    </source>
</evidence>
<reference evidence="3 4" key="1">
    <citation type="journal article" date="2011" name="Nature">
        <title>A high-resolution map of human evolutionary constraint using 29 mammals.</title>
        <authorList>
            <person name="Lindblad-Toh K."/>
            <person name="Garber M."/>
            <person name="Zuk O."/>
            <person name="Lin M.F."/>
            <person name="Parker B.J."/>
            <person name="Washietl S."/>
            <person name="Kheradpour P."/>
            <person name="Ernst J."/>
            <person name="Jordan G."/>
            <person name="Mauceli E."/>
            <person name="Ward L.D."/>
            <person name="Lowe C.B."/>
            <person name="Holloway A.K."/>
            <person name="Clamp M."/>
            <person name="Gnerre S."/>
            <person name="Alfoldi J."/>
            <person name="Beal K."/>
            <person name="Chang J."/>
            <person name="Clawson H."/>
            <person name="Cuff J."/>
            <person name="Di Palma F."/>
            <person name="Fitzgerald S."/>
            <person name="Flicek P."/>
            <person name="Guttman M."/>
            <person name="Hubisz M.J."/>
            <person name="Jaffe D.B."/>
            <person name="Jungreis I."/>
            <person name="Kent W.J."/>
            <person name="Kostka D."/>
            <person name="Lara M."/>
            <person name="Martins A.L."/>
            <person name="Massingham T."/>
            <person name="Moltke I."/>
            <person name="Raney B.J."/>
            <person name="Rasmussen M.D."/>
            <person name="Robinson J."/>
            <person name="Stark A."/>
            <person name="Vilella A.J."/>
            <person name="Wen J."/>
            <person name="Xie X."/>
            <person name="Zody M.C."/>
            <person name="Baldwin J."/>
            <person name="Bloom T."/>
            <person name="Chin C.W."/>
            <person name="Heiman D."/>
            <person name="Nicol R."/>
            <person name="Nusbaum C."/>
            <person name="Young S."/>
            <person name="Wilkinson J."/>
            <person name="Worley K.C."/>
            <person name="Kovar C.L."/>
            <person name="Muzny D.M."/>
            <person name="Gibbs R.A."/>
            <person name="Cree A."/>
            <person name="Dihn H.H."/>
            <person name="Fowler G."/>
            <person name="Jhangiani S."/>
            <person name="Joshi V."/>
            <person name="Lee S."/>
            <person name="Lewis L.R."/>
            <person name="Nazareth L.V."/>
            <person name="Okwuonu G."/>
            <person name="Santibanez J."/>
            <person name="Warren W.C."/>
            <person name="Mardis E.R."/>
            <person name="Weinstock G.M."/>
            <person name="Wilson R.K."/>
            <person name="Delehaunty K."/>
            <person name="Dooling D."/>
            <person name="Fronik C."/>
            <person name="Fulton L."/>
            <person name="Fulton B."/>
            <person name="Graves T."/>
            <person name="Minx P."/>
            <person name="Sodergren E."/>
            <person name="Birney E."/>
            <person name="Margulies E.H."/>
            <person name="Herrero J."/>
            <person name="Green E.D."/>
            <person name="Haussler D."/>
            <person name="Siepel A."/>
            <person name="Goldman N."/>
            <person name="Pollard K.S."/>
            <person name="Pedersen J.S."/>
            <person name="Lander E.S."/>
            <person name="Kellis M."/>
        </authorList>
    </citation>
    <scope>NUCLEOTIDE SEQUENCE [LARGE SCALE GENOMIC DNA]</scope>
    <source>
        <strain evidence="3 4">Thorbecke inbred</strain>
    </source>
</reference>
<keyword evidence="4" id="KW-1185">Reference proteome</keyword>
<dbReference type="Bgee" id="ENSOCUG00000027526">
    <property type="expression patterns" value="Expressed in zone of skin and 9 other cell types or tissues"/>
</dbReference>
<evidence type="ECO:0000313" key="4">
    <source>
        <dbReference type="Proteomes" id="UP000001811"/>
    </source>
</evidence>
<feature type="region of interest" description="Disordered" evidence="1">
    <location>
        <begin position="106"/>
        <end position="132"/>
    </location>
</feature>
<proteinExistence type="predicted"/>
<keyword evidence="2" id="KW-0472">Membrane</keyword>
<dbReference type="Proteomes" id="UP000001811">
    <property type="component" value="Chromosome 4"/>
</dbReference>